<dbReference type="EC" id="2.4.1.83" evidence="12"/>
<keyword evidence="5 9" id="KW-0812">Transmembrane</keyword>
<evidence type="ECO:0000256" key="8">
    <source>
        <dbReference type="SAM" id="MobiDB-lite"/>
    </source>
</evidence>
<dbReference type="Proteomes" id="UP000549009">
    <property type="component" value="Unassembled WGS sequence"/>
</dbReference>
<accession>A0A7W8EWM0</accession>
<dbReference type="GO" id="GO:0035269">
    <property type="term" value="P:protein O-linked glycosylation via mannose"/>
    <property type="evidence" value="ECO:0007669"/>
    <property type="project" value="TreeGrafter"/>
</dbReference>
<evidence type="ECO:0000256" key="1">
    <source>
        <dbReference type="ARBA" id="ARBA00004141"/>
    </source>
</evidence>
<evidence type="ECO:0000256" key="3">
    <source>
        <dbReference type="ARBA" id="ARBA00022676"/>
    </source>
</evidence>
<feature type="domain" description="Glycosyltransferase 2-like" evidence="10">
    <location>
        <begin position="60"/>
        <end position="227"/>
    </location>
</feature>
<dbReference type="AlphaFoldDB" id="A0A7W8EWM0"/>
<feature type="compositionally biased region" description="Low complexity" evidence="8">
    <location>
        <begin position="35"/>
        <end position="44"/>
    </location>
</feature>
<name>A0A7W8EWM0_STRST</name>
<keyword evidence="4 12" id="KW-0808">Transferase</keyword>
<dbReference type="InterPro" id="IPR029044">
    <property type="entry name" value="Nucleotide-diphossugar_trans"/>
</dbReference>
<evidence type="ECO:0000256" key="5">
    <source>
        <dbReference type="ARBA" id="ARBA00022692"/>
    </source>
</evidence>
<organism evidence="12 13">
    <name type="scientific">Streptomyces spectabilis</name>
    <dbReference type="NCBI Taxonomy" id="68270"/>
    <lineage>
        <taxon>Bacteria</taxon>
        <taxon>Bacillati</taxon>
        <taxon>Actinomycetota</taxon>
        <taxon>Actinomycetes</taxon>
        <taxon>Kitasatosporales</taxon>
        <taxon>Streptomycetaceae</taxon>
        <taxon>Streptomyces</taxon>
    </lineage>
</organism>
<feature type="transmembrane region" description="Helical" evidence="9">
    <location>
        <begin position="390"/>
        <end position="416"/>
    </location>
</feature>
<evidence type="ECO:0000256" key="6">
    <source>
        <dbReference type="ARBA" id="ARBA00022989"/>
    </source>
</evidence>
<keyword evidence="7 9" id="KW-0472">Membrane</keyword>
<dbReference type="InterPro" id="IPR039528">
    <property type="entry name" value="DPM1-like"/>
</dbReference>
<dbReference type="Gene3D" id="3.90.550.10">
    <property type="entry name" value="Spore Coat Polysaccharide Biosynthesis Protein SpsA, Chain A"/>
    <property type="match status" value="1"/>
</dbReference>
<feature type="transmembrane region" description="Helical" evidence="9">
    <location>
        <begin position="297"/>
        <end position="325"/>
    </location>
</feature>
<evidence type="ECO:0000313" key="12">
    <source>
        <dbReference type="EMBL" id="MBB5106856.1"/>
    </source>
</evidence>
<feature type="domain" description="GtrA/DPMS transmembrane" evidence="11">
    <location>
        <begin position="300"/>
        <end position="414"/>
    </location>
</feature>
<dbReference type="PANTHER" id="PTHR43398">
    <property type="entry name" value="DOLICHOL-PHOSPHATE MANNOSYLTRANSFERASE SUBUNIT 1"/>
    <property type="match status" value="1"/>
</dbReference>
<keyword evidence="13" id="KW-1185">Reference proteome</keyword>
<evidence type="ECO:0000256" key="7">
    <source>
        <dbReference type="ARBA" id="ARBA00023136"/>
    </source>
</evidence>
<dbReference type="CDD" id="cd06442">
    <property type="entry name" value="DPM1_like"/>
    <property type="match status" value="1"/>
</dbReference>
<dbReference type="RefSeq" id="WP_212669202.1">
    <property type="nucleotide sequence ID" value="NZ_BMSQ01000016.1"/>
</dbReference>
<dbReference type="GO" id="GO:0006506">
    <property type="term" value="P:GPI anchor biosynthetic process"/>
    <property type="evidence" value="ECO:0007669"/>
    <property type="project" value="TreeGrafter"/>
</dbReference>
<feature type="region of interest" description="Disordered" evidence="8">
    <location>
        <begin position="1"/>
        <end position="54"/>
    </location>
</feature>
<dbReference type="Pfam" id="PF04138">
    <property type="entry name" value="GtrA_DPMS_TM"/>
    <property type="match status" value="1"/>
</dbReference>
<gene>
    <name evidence="12" type="ORF">FHS40_005970</name>
</gene>
<feature type="compositionally biased region" description="Low complexity" evidence="8">
    <location>
        <begin position="12"/>
        <end position="25"/>
    </location>
</feature>
<dbReference type="EMBL" id="JACHJD010000011">
    <property type="protein sequence ID" value="MBB5106856.1"/>
    <property type="molecule type" value="Genomic_DNA"/>
</dbReference>
<evidence type="ECO:0000259" key="11">
    <source>
        <dbReference type="Pfam" id="PF04138"/>
    </source>
</evidence>
<reference evidence="12 13" key="1">
    <citation type="submission" date="2020-08" db="EMBL/GenBank/DDBJ databases">
        <title>Genomic Encyclopedia of Type Strains, Phase III (KMG-III): the genomes of soil and plant-associated and newly described type strains.</title>
        <authorList>
            <person name="Whitman W."/>
        </authorList>
    </citation>
    <scope>NUCLEOTIDE SEQUENCE [LARGE SCALE GENOMIC DNA]</scope>
    <source>
        <strain evidence="12 13">CECT 3146</strain>
    </source>
</reference>
<dbReference type="GO" id="GO:0000271">
    <property type="term" value="P:polysaccharide biosynthetic process"/>
    <property type="evidence" value="ECO:0007669"/>
    <property type="project" value="InterPro"/>
</dbReference>
<evidence type="ECO:0000256" key="4">
    <source>
        <dbReference type="ARBA" id="ARBA00022679"/>
    </source>
</evidence>
<evidence type="ECO:0000313" key="13">
    <source>
        <dbReference type="Proteomes" id="UP000549009"/>
    </source>
</evidence>
<dbReference type="InterPro" id="IPR007267">
    <property type="entry name" value="GtrA_DPMS_TM"/>
</dbReference>
<dbReference type="PANTHER" id="PTHR43398:SF1">
    <property type="entry name" value="DOLICHOL-PHOSPHATE MANNOSYLTRANSFERASE SUBUNIT 1"/>
    <property type="match status" value="1"/>
</dbReference>
<feature type="transmembrane region" description="Helical" evidence="9">
    <location>
        <begin position="331"/>
        <end position="350"/>
    </location>
</feature>
<keyword evidence="3 12" id="KW-0328">Glycosyltransferase</keyword>
<dbReference type="GO" id="GO:0016020">
    <property type="term" value="C:membrane"/>
    <property type="evidence" value="ECO:0007669"/>
    <property type="project" value="UniProtKB-SubCell"/>
</dbReference>
<comment type="caution">
    <text evidence="12">The sequence shown here is derived from an EMBL/GenBank/DDBJ whole genome shotgun (WGS) entry which is preliminary data.</text>
</comment>
<comment type="similarity">
    <text evidence="2">Belongs to the glycosyltransferase 2 family.</text>
</comment>
<keyword evidence="6 9" id="KW-1133">Transmembrane helix</keyword>
<dbReference type="Pfam" id="PF00535">
    <property type="entry name" value="Glycos_transf_2"/>
    <property type="match status" value="1"/>
</dbReference>
<evidence type="ECO:0000256" key="9">
    <source>
        <dbReference type="SAM" id="Phobius"/>
    </source>
</evidence>
<protein>
    <submittedName>
        <fullName evidence="12">Dolichol-phosphate mannosyltransferase</fullName>
        <ecNumber evidence="12">2.4.1.83</ecNumber>
    </submittedName>
</protein>
<evidence type="ECO:0000259" key="10">
    <source>
        <dbReference type="Pfam" id="PF00535"/>
    </source>
</evidence>
<dbReference type="GO" id="GO:0006488">
    <property type="term" value="P:dolichol-linked oligosaccharide biosynthetic process"/>
    <property type="evidence" value="ECO:0007669"/>
    <property type="project" value="TreeGrafter"/>
</dbReference>
<dbReference type="SUPFAM" id="SSF53448">
    <property type="entry name" value="Nucleotide-diphospho-sugar transferases"/>
    <property type="match status" value="1"/>
</dbReference>
<proteinExistence type="inferred from homology"/>
<sequence>MTVSGPGPGPCPGSAADSGPDSGSGASSGSGSGSGSAAEEAAGPEGLGQGAPDGVRTTVTVIIPTFNEAENVEELLARLAAALPGHLDCEALFVDDSTDATPAAIERSALTCPFPVHVIHREVPAGGLSGAVVEGMKAAASEWLVVMDADLQHPPSLLPELIETGRRTGAELVVASRYAGGGSHAGLSGRYRVAVSRASTLVTKSLFPSALRGISDPMSGFFAIRRATVRAKADILKPLGYKILLELAIRCRPRTVAEVPFSFQERYAGESKSTVREGLRFLNHLVALRTATPTARIVAFGVIGLSGFLPNLLGLAALTAVGLHYLPAEIVANQFGVLWNFVLIDLLLFRGRRDHRHWADRLGRFALLANADLLLRIPLIALLVDGADMAVLPATALALLTTFVVRFVATELLVYLPARGRDERADTALTEQDREGREKEGTP</sequence>
<feature type="transmembrane region" description="Helical" evidence="9">
    <location>
        <begin position="362"/>
        <end position="384"/>
    </location>
</feature>
<dbReference type="GO" id="GO:0004582">
    <property type="term" value="F:dolichyl-phosphate beta-D-mannosyltransferase activity"/>
    <property type="evidence" value="ECO:0007669"/>
    <property type="project" value="UniProtKB-EC"/>
</dbReference>
<evidence type="ECO:0000256" key="2">
    <source>
        <dbReference type="ARBA" id="ARBA00006739"/>
    </source>
</evidence>
<dbReference type="InterPro" id="IPR001173">
    <property type="entry name" value="Glyco_trans_2-like"/>
</dbReference>
<comment type="subcellular location">
    <subcellularLocation>
        <location evidence="1">Membrane</location>
        <topology evidence="1">Multi-pass membrane protein</topology>
    </subcellularLocation>
</comment>